<evidence type="ECO:0000259" key="4">
    <source>
        <dbReference type="PROSITE" id="PS50887"/>
    </source>
</evidence>
<dbReference type="PANTHER" id="PTHR45138:SF9">
    <property type="entry name" value="DIGUANYLATE CYCLASE DGCM-RELATED"/>
    <property type="match status" value="1"/>
</dbReference>
<comment type="catalytic activity">
    <reaction evidence="2">
        <text>2 GTP = 3',3'-c-di-GMP + 2 diphosphate</text>
        <dbReference type="Rhea" id="RHEA:24898"/>
        <dbReference type="ChEBI" id="CHEBI:33019"/>
        <dbReference type="ChEBI" id="CHEBI:37565"/>
        <dbReference type="ChEBI" id="CHEBI:58805"/>
        <dbReference type="EC" id="2.7.7.65"/>
    </reaction>
</comment>
<evidence type="ECO:0000256" key="3">
    <source>
        <dbReference type="SAM" id="Phobius"/>
    </source>
</evidence>
<dbReference type="EC" id="2.7.7.65" evidence="1"/>
<dbReference type="InterPro" id="IPR000160">
    <property type="entry name" value="GGDEF_dom"/>
</dbReference>
<feature type="transmembrane region" description="Helical" evidence="3">
    <location>
        <begin position="118"/>
        <end position="140"/>
    </location>
</feature>
<evidence type="ECO:0000313" key="6">
    <source>
        <dbReference type="Proteomes" id="UP001596050"/>
    </source>
</evidence>
<dbReference type="InterPro" id="IPR029787">
    <property type="entry name" value="Nucleotide_cyclase"/>
</dbReference>
<dbReference type="InterPro" id="IPR050469">
    <property type="entry name" value="Diguanylate_Cyclase"/>
</dbReference>
<dbReference type="PROSITE" id="PS50887">
    <property type="entry name" value="GGDEF"/>
    <property type="match status" value="1"/>
</dbReference>
<dbReference type="RefSeq" id="WP_379779054.1">
    <property type="nucleotide sequence ID" value="NZ_JBHSMU010000003.1"/>
</dbReference>
<evidence type="ECO:0000313" key="5">
    <source>
        <dbReference type="EMBL" id="MFC5458317.1"/>
    </source>
</evidence>
<dbReference type="Proteomes" id="UP001596050">
    <property type="component" value="Unassembled WGS sequence"/>
</dbReference>
<evidence type="ECO:0000256" key="2">
    <source>
        <dbReference type="ARBA" id="ARBA00034247"/>
    </source>
</evidence>
<dbReference type="SMART" id="SM00267">
    <property type="entry name" value="GGDEF"/>
    <property type="match status" value="1"/>
</dbReference>
<dbReference type="CDD" id="cd01949">
    <property type="entry name" value="GGDEF"/>
    <property type="match status" value="1"/>
</dbReference>
<proteinExistence type="predicted"/>
<protein>
    <recommendedName>
        <fullName evidence="1">diguanylate cyclase</fullName>
        <ecNumber evidence="1">2.7.7.65</ecNumber>
    </recommendedName>
</protein>
<keyword evidence="6" id="KW-1185">Reference proteome</keyword>
<keyword evidence="3" id="KW-0472">Membrane</keyword>
<feature type="transmembrane region" description="Helical" evidence="3">
    <location>
        <begin position="170"/>
        <end position="190"/>
    </location>
</feature>
<accession>A0ABW0L0L7</accession>
<feature type="transmembrane region" description="Helical" evidence="3">
    <location>
        <begin position="37"/>
        <end position="57"/>
    </location>
</feature>
<dbReference type="SUPFAM" id="SSF55073">
    <property type="entry name" value="Nucleotide cyclase"/>
    <property type="match status" value="1"/>
</dbReference>
<name>A0ABW0L0L7_9BURK</name>
<dbReference type="InterPro" id="IPR043128">
    <property type="entry name" value="Rev_trsase/Diguanyl_cyclase"/>
</dbReference>
<dbReference type="Gene3D" id="3.30.70.270">
    <property type="match status" value="1"/>
</dbReference>
<feature type="transmembrane region" description="Helical" evidence="3">
    <location>
        <begin position="63"/>
        <end position="82"/>
    </location>
</feature>
<feature type="transmembrane region" description="Helical" evidence="3">
    <location>
        <begin position="94"/>
        <end position="112"/>
    </location>
</feature>
<dbReference type="NCBIfam" id="TIGR00254">
    <property type="entry name" value="GGDEF"/>
    <property type="match status" value="1"/>
</dbReference>
<evidence type="ECO:0000256" key="1">
    <source>
        <dbReference type="ARBA" id="ARBA00012528"/>
    </source>
</evidence>
<keyword evidence="3" id="KW-0812">Transmembrane</keyword>
<reference evidence="6" key="1">
    <citation type="journal article" date="2019" name="Int. J. Syst. Evol. Microbiol.">
        <title>The Global Catalogue of Microorganisms (GCM) 10K type strain sequencing project: providing services to taxonomists for standard genome sequencing and annotation.</title>
        <authorList>
            <consortium name="The Broad Institute Genomics Platform"/>
            <consortium name="The Broad Institute Genome Sequencing Center for Infectious Disease"/>
            <person name="Wu L."/>
            <person name="Ma J."/>
        </authorList>
    </citation>
    <scope>NUCLEOTIDE SEQUENCE [LARGE SCALE GENOMIC DNA]</scope>
    <source>
        <strain evidence="6">KACC 12649</strain>
    </source>
</reference>
<dbReference type="Pfam" id="PF00990">
    <property type="entry name" value="GGDEF"/>
    <property type="match status" value="1"/>
</dbReference>
<keyword evidence="3" id="KW-1133">Transmembrane helix</keyword>
<sequence length="381" mass="41900">MERLTKFLQHSYLSLLARVTPPEVDPNSEEADDIARLLNLALLAVPVLAGFVAEFAFFGIWQLALSLALAGVVMVASPWIYWKSASLAVARESFLISLFVFKLFESMFLASVSSPGSMWFIAMPTIAILLGSVLSGVCWLGITTASLLVLYHLYGGTVSMFGNVQQNMDFMYTFSMIFLSVGIVCFVAMVDASRKKAFRRLQDANAVIRQLAIRDPLTGIFNRRYIWERMQEEEQGAQGNAGTFHICLIDLDRFKQINDTMGHAAGDLVLQAVAKSIQSEVREEDCFGRYGGEEFILILKSCDSFNPGAFAERIRQRVAALSLGELGAKIQVTVSMGIAQFRHGESFSETINRADSALYTAKASGRNRVVSAEAAPLPLSA</sequence>
<dbReference type="EMBL" id="JBHSMU010000003">
    <property type="protein sequence ID" value="MFC5458317.1"/>
    <property type="molecule type" value="Genomic_DNA"/>
</dbReference>
<gene>
    <name evidence="5" type="ORF">ACFPN5_00670</name>
</gene>
<organism evidence="5 6">
    <name type="scientific">Massilia niabensis</name>
    <dbReference type="NCBI Taxonomy" id="544910"/>
    <lineage>
        <taxon>Bacteria</taxon>
        <taxon>Pseudomonadati</taxon>
        <taxon>Pseudomonadota</taxon>
        <taxon>Betaproteobacteria</taxon>
        <taxon>Burkholderiales</taxon>
        <taxon>Oxalobacteraceae</taxon>
        <taxon>Telluria group</taxon>
        <taxon>Massilia</taxon>
    </lineage>
</organism>
<dbReference type="PANTHER" id="PTHR45138">
    <property type="entry name" value="REGULATORY COMPONENTS OF SENSORY TRANSDUCTION SYSTEM"/>
    <property type="match status" value="1"/>
</dbReference>
<comment type="caution">
    <text evidence="5">The sequence shown here is derived from an EMBL/GenBank/DDBJ whole genome shotgun (WGS) entry which is preliminary data.</text>
</comment>
<feature type="domain" description="GGDEF" evidence="4">
    <location>
        <begin position="242"/>
        <end position="374"/>
    </location>
</feature>